<evidence type="ECO:0000313" key="6">
    <source>
        <dbReference type="EMBL" id="TCP34392.1"/>
    </source>
</evidence>
<dbReference type="OrthoDB" id="8404005at2"/>
<evidence type="ECO:0000256" key="4">
    <source>
        <dbReference type="SAM" id="SignalP"/>
    </source>
</evidence>
<dbReference type="PANTHER" id="PTHR10827">
    <property type="entry name" value="RETICULOCALBIN"/>
    <property type="match status" value="1"/>
</dbReference>
<feature type="compositionally biased region" description="Low complexity" evidence="3">
    <location>
        <begin position="42"/>
        <end position="51"/>
    </location>
</feature>
<feature type="domain" description="EF-hand" evidence="5">
    <location>
        <begin position="76"/>
        <end position="111"/>
    </location>
</feature>
<keyword evidence="7" id="KW-1185">Reference proteome</keyword>
<reference evidence="6 7" key="1">
    <citation type="submission" date="2019-03" db="EMBL/GenBank/DDBJ databases">
        <title>Genomic Encyclopedia of Type Strains, Phase IV (KMG-IV): sequencing the most valuable type-strain genomes for metagenomic binning, comparative biology and taxonomic classification.</title>
        <authorList>
            <person name="Goeker M."/>
        </authorList>
    </citation>
    <scope>NUCLEOTIDE SEQUENCE [LARGE SCALE GENOMIC DNA]</scope>
    <source>
        <strain evidence="6 7">DSM 2132</strain>
    </source>
</reference>
<comment type="caution">
    <text evidence="6">The sequence shown here is derived from an EMBL/GenBank/DDBJ whole genome shotgun (WGS) entry which is preliminary data.</text>
</comment>
<dbReference type="InterPro" id="IPR011992">
    <property type="entry name" value="EF-hand-dom_pair"/>
</dbReference>
<dbReference type="Pfam" id="PF13499">
    <property type="entry name" value="EF-hand_7"/>
    <property type="match status" value="1"/>
</dbReference>
<feature type="region of interest" description="Disordered" evidence="3">
    <location>
        <begin position="221"/>
        <end position="249"/>
    </location>
</feature>
<dbReference type="PANTHER" id="PTHR10827:SF98">
    <property type="entry name" value="45 KDA CALCIUM-BINDING PROTEIN"/>
    <property type="match status" value="1"/>
</dbReference>
<evidence type="ECO:0000259" key="5">
    <source>
        <dbReference type="PROSITE" id="PS50222"/>
    </source>
</evidence>
<name>A0A4R2PGC0_RHOSA</name>
<evidence type="ECO:0000256" key="3">
    <source>
        <dbReference type="SAM" id="MobiDB-lite"/>
    </source>
</evidence>
<feature type="signal peptide" evidence="4">
    <location>
        <begin position="1"/>
        <end position="24"/>
    </location>
</feature>
<dbReference type="AlphaFoldDB" id="A0A4R2PGC0"/>
<dbReference type="PROSITE" id="PS00018">
    <property type="entry name" value="EF_HAND_1"/>
    <property type="match status" value="2"/>
</dbReference>
<dbReference type="InterPro" id="IPR018247">
    <property type="entry name" value="EF_Hand_1_Ca_BS"/>
</dbReference>
<sequence length="249" mass="27331">MTRTRTLCLTALAASLAVATAASAQTPHRYHAHAAEQGRGGPAAAQRPADQGAARAMGQRFTVADTDDSGSLTLAEMTAHREKRFVDLDSDGDGVLTPEEFLAGARGSGARSVRDDRRGRGEFPRRQAFARGLFASWDTDDSGTVTRAEYLAPVADRFEALDADGNGEVTLDETRRRWRDRRDARWGDRPMMRFERLDQDGDGQVTRAEFYTHVDAMFDRMDGDGDGTITADEMPDGRPGPRDGRGPRR</sequence>
<dbReference type="SMART" id="SM00054">
    <property type="entry name" value="EFh"/>
    <property type="match status" value="3"/>
</dbReference>
<dbReference type="EMBL" id="SLXO01000005">
    <property type="protein sequence ID" value="TCP34392.1"/>
    <property type="molecule type" value="Genomic_DNA"/>
</dbReference>
<dbReference type="Pfam" id="PF13202">
    <property type="entry name" value="EF-hand_5"/>
    <property type="match status" value="3"/>
</dbReference>
<evidence type="ECO:0000256" key="1">
    <source>
        <dbReference type="ARBA" id="ARBA00022723"/>
    </source>
</evidence>
<dbReference type="SUPFAM" id="SSF47473">
    <property type="entry name" value="EF-hand"/>
    <property type="match status" value="1"/>
</dbReference>
<dbReference type="Gene3D" id="1.10.238.10">
    <property type="entry name" value="EF-hand"/>
    <property type="match status" value="3"/>
</dbReference>
<keyword evidence="1" id="KW-0479">Metal-binding</keyword>
<dbReference type="Proteomes" id="UP000295399">
    <property type="component" value="Unassembled WGS sequence"/>
</dbReference>
<keyword evidence="2" id="KW-0677">Repeat</keyword>
<dbReference type="GO" id="GO:0005509">
    <property type="term" value="F:calcium ion binding"/>
    <property type="evidence" value="ECO:0007669"/>
    <property type="project" value="InterPro"/>
</dbReference>
<feature type="compositionally biased region" description="Basic and acidic residues" evidence="3">
    <location>
        <begin position="235"/>
        <end position="249"/>
    </location>
</feature>
<dbReference type="PROSITE" id="PS50222">
    <property type="entry name" value="EF_HAND_2"/>
    <property type="match status" value="2"/>
</dbReference>
<evidence type="ECO:0000256" key="2">
    <source>
        <dbReference type="ARBA" id="ARBA00022737"/>
    </source>
</evidence>
<keyword evidence="4" id="KW-0732">Signal</keyword>
<feature type="region of interest" description="Disordered" evidence="3">
    <location>
        <begin position="31"/>
        <end position="51"/>
    </location>
</feature>
<protein>
    <submittedName>
        <fullName evidence="6">Ca2+-binding EF-hand superfamily protein</fullName>
    </submittedName>
</protein>
<dbReference type="InterPro" id="IPR002048">
    <property type="entry name" value="EF_hand_dom"/>
</dbReference>
<proteinExistence type="predicted"/>
<dbReference type="InParanoid" id="A0A4R2PGC0"/>
<feature type="domain" description="EF-hand" evidence="5">
    <location>
        <begin position="194"/>
        <end position="220"/>
    </location>
</feature>
<feature type="chain" id="PRO_5020591221" evidence="4">
    <location>
        <begin position="25"/>
        <end position="249"/>
    </location>
</feature>
<gene>
    <name evidence="6" type="ORF">EV659_10517</name>
</gene>
<dbReference type="RefSeq" id="WP_132708333.1">
    <property type="nucleotide sequence ID" value="NZ_JACIGF010000005.1"/>
</dbReference>
<evidence type="ECO:0000313" key="7">
    <source>
        <dbReference type="Proteomes" id="UP000295399"/>
    </source>
</evidence>
<accession>A0A4R2PGC0</accession>
<organism evidence="6 7">
    <name type="scientific">Rhodothalassium salexigens DSM 2132</name>
    <dbReference type="NCBI Taxonomy" id="1188247"/>
    <lineage>
        <taxon>Bacteria</taxon>
        <taxon>Pseudomonadati</taxon>
        <taxon>Pseudomonadota</taxon>
        <taxon>Alphaproteobacteria</taxon>
        <taxon>Rhodothalassiales</taxon>
        <taxon>Rhodothalassiaceae</taxon>
        <taxon>Rhodothalassium</taxon>
    </lineage>
</organism>